<reference evidence="1 2" key="1">
    <citation type="submission" date="2020-08" db="EMBL/GenBank/DDBJ databases">
        <title>Functional genomics of gut bacteria from endangered species of beetles.</title>
        <authorList>
            <person name="Carlos-Shanley C."/>
        </authorList>
    </citation>
    <scope>NUCLEOTIDE SEQUENCE [LARGE SCALE GENOMIC DNA]</scope>
    <source>
        <strain evidence="1 2">S00245</strain>
    </source>
</reference>
<dbReference type="PROSITE" id="PS51257">
    <property type="entry name" value="PROKAR_LIPOPROTEIN"/>
    <property type="match status" value="1"/>
</dbReference>
<comment type="caution">
    <text evidence="1">The sequence shown here is derived from an EMBL/GenBank/DDBJ whole genome shotgun (WGS) entry which is preliminary data.</text>
</comment>
<organism evidence="1 2">
    <name type="scientific">Novosphingobium chloroacetimidivorans</name>
    <dbReference type="NCBI Taxonomy" id="1428314"/>
    <lineage>
        <taxon>Bacteria</taxon>
        <taxon>Pseudomonadati</taxon>
        <taxon>Pseudomonadota</taxon>
        <taxon>Alphaproteobacteria</taxon>
        <taxon>Sphingomonadales</taxon>
        <taxon>Sphingomonadaceae</taxon>
        <taxon>Novosphingobium</taxon>
    </lineage>
</organism>
<dbReference type="AlphaFoldDB" id="A0A7W7K8L3"/>
<proteinExistence type="predicted"/>
<sequence length="80" mass="8841">MKWLPTLALLVLAGCGQSAGERAEAQYAIVARNEPGYAARCEAASRVREAWLKEGDESKYQAWKTTEYVDCSRADRSATN</sequence>
<dbReference type="Proteomes" id="UP000555448">
    <property type="component" value="Unassembled WGS sequence"/>
</dbReference>
<evidence type="ECO:0000313" key="1">
    <source>
        <dbReference type="EMBL" id="MBB4858257.1"/>
    </source>
</evidence>
<evidence type="ECO:0008006" key="3">
    <source>
        <dbReference type="Google" id="ProtNLM"/>
    </source>
</evidence>
<name>A0A7W7K8L3_9SPHN</name>
<protein>
    <recommendedName>
        <fullName evidence="3">Lipoprotein</fullName>
    </recommendedName>
</protein>
<evidence type="ECO:0000313" key="2">
    <source>
        <dbReference type="Proteomes" id="UP000555448"/>
    </source>
</evidence>
<accession>A0A7W7K8L3</accession>
<gene>
    <name evidence="1" type="ORF">HNO88_001576</name>
</gene>
<keyword evidence="2" id="KW-1185">Reference proteome</keyword>
<dbReference type="EMBL" id="JACHLR010000005">
    <property type="protein sequence ID" value="MBB4858257.1"/>
    <property type="molecule type" value="Genomic_DNA"/>
</dbReference>